<dbReference type="AlphaFoldDB" id="A0A916JK97"/>
<proteinExistence type="predicted"/>
<evidence type="ECO:0000313" key="4">
    <source>
        <dbReference type="Proteomes" id="UP000680038"/>
    </source>
</evidence>
<dbReference type="InterPro" id="IPR012373">
    <property type="entry name" value="Ferrdict_sens_TM"/>
</dbReference>
<keyword evidence="1" id="KW-0472">Membrane</keyword>
<keyword evidence="1" id="KW-1133">Transmembrane helix</keyword>
<protein>
    <recommendedName>
        <fullName evidence="2">FecR protein domain-containing protein</fullName>
    </recommendedName>
</protein>
<dbReference type="Pfam" id="PF04773">
    <property type="entry name" value="FecR"/>
    <property type="match status" value="1"/>
</dbReference>
<reference evidence="3" key="1">
    <citation type="submission" date="2021-04" db="EMBL/GenBank/DDBJ databases">
        <authorList>
            <person name="Rodrigo-Torres L."/>
            <person name="Arahal R. D."/>
            <person name="Lucena T."/>
        </authorList>
    </citation>
    <scope>NUCLEOTIDE SEQUENCE</scope>
    <source>
        <strain evidence="3">CECT 9275</strain>
    </source>
</reference>
<dbReference type="RefSeq" id="WP_215242012.1">
    <property type="nucleotide sequence ID" value="NZ_CAJRAF010000004.1"/>
</dbReference>
<evidence type="ECO:0000256" key="1">
    <source>
        <dbReference type="SAM" id="Phobius"/>
    </source>
</evidence>
<feature type="domain" description="FecR protein" evidence="2">
    <location>
        <begin position="120"/>
        <end position="212"/>
    </location>
</feature>
<dbReference type="Gene3D" id="3.55.50.30">
    <property type="match status" value="1"/>
</dbReference>
<sequence length="324" mass="36865">MEYSDYKAADFCADPHFVQWVLSPTTDTDMFWKEFRAVHPEKEEEIRSAILMLNSIEFEVTQPSGKRLAALKSRIEYELDKADRGYDKKRSYLRYSFAACFAMILIAVGFRIYTSSRGVRYETGYGELREIKMKEGSEIVLNARSSVVVYENLSGNREVELNGEAFFKIAKIKGSRFIVKTPEARVEVLGTQFNVHTRRENTTVVLREGKVNLSNGKTLPVYMKPGEMASVSKQNAAIALQKVKPSDYLSWMKRVLILDNTPVSQALLTVEDSFGVKIELAKPELLRKNLSGQLPLENINDFANDLAIILDLQVMKTAKGYRLY</sequence>
<name>A0A916JK97_9BACT</name>
<dbReference type="EMBL" id="CAJRAF010000004">
    <property type="protein sequence ID" value="CAG5016878.1"/>
    <property type="molecule type" value="Genomic_DNA"/>
</dbReference>
<dbReference type="Proteomes" id="UP000680038">
    <property type="component" value="Unassembled WGS sequence"/>
</dbReference>
<evidence type="ECO:0000259" key="2">
    <source>
        <dbReference type="Pfam" id="PF04773"/>
    </source>
</evidence>
<accession>A0A916JK97</accession>
<organism evidence="3 4">
    <name type="scientific">Dyadobacter helix</name>
    <dbReference type="NCBI Taxonomy" id="2822344"/>
    <lineage>
        <taxon>Bacteria</taxon>
        <taxon>Pseudomonadati</taxon>
        <taxon>Bacteroidota</taxon>
        <taxon>Cytophagia</taxon>
        <taxon>Cytophagales</taxon>
        <taxon>Spirosomataceae</taxon>
        <taxon>Dyadobacter</taxon>
    </lineage>
</organism>
<evidence type="ECO:0000313" key="3">
    <source>
        <dbReference type="EMBL" id="CAG5016878.1"/>
    </source>
</evidence>
<dbReference type="PANTHER" id="PTHR30273">
    <property type="entry name" value="PERIPLASMIC SIGNAL SENSOR AND SIGMA FACTOR ACTIVATOR FECR-RELATED"/>
    <property type="match status" value="1"/>
</dbReference>
<dbReference type="PIRSF" id="PIRSF018266">
    <property type="entry name" value="FecR"/>
    <property type="match status" value="1"/>
</dbReference>
<dbReference type="PANTHER" id="PTHR30273:SF2">
    <property type="entry name" value="PROTEIN FECR"/>
    <property type="match status" value="1"/>
</dbReference>
<feature type="transmembrane region" description="Helical" evidence="1">
    <location>
        <begin position="92"/>
        <end position="113"/>
    </location>
</feature>
<dbReference type="GO" id="GO:0016989">
    <property type="term" value="F:sigma factor antagonist activity"/>
    <property type="evidence" value="ECO:0007669"/>
    <property type="project" value="TreeGrafter"/>
</dbReference>
<keyword evidence="1" id="KW-0812">Transmembrane</keyword>
<dbReference type="InterPro" id="IPR006860">
    <property type="entry name" value="FecR"/>
</dbReference>
<gene>
    <name evidence="3" type="ORF">DYBT9275_05656</name>
</gene>
<comment type="caution">
    <text evidence="3">The sequence shown here is derived from an EMBL/GenBank/DDBJ whole genome shotgun (WGS) entry which is preliminary data.</text>
</comment>
<dbReference type="Gene3D" id="2.60.120.1440">
    <property type="match status" value="1"/>
</dbReference>
<keyword evidence="4" id="KW-1185">Reference proteome</keyword>